<feature type="domain" description="PLD phosphodiesterase" evidence="1">
    <location>
        <begin position="90"/>
        <end position="117"/>
    </location>
</feature>
<dbReference type="PANTHER" id="PTHR21248:SF22">
    <property type="entry name" value="PHOSPHOLIPASE D"/>
    <property type="match status" value="1"/>
</dbReference>
<name>A0ABW1ZXQ8_9GAMM</name>
<dbReference type="Proteomes" id="UP001596422">
    <property type="component" value="Unassembled WGS sequence"/>
</dbReference>
<dbReference type="RefSeq" id="WP_379908470.1">
    <property type="nucleotide sequence ID" value="NZ_JBHSWE010000001.1"/>
</dbReference>
<organism evidence="2 3">
    <name type="scientific">Marinobacterium aestuariivivens</name>
    <dbReference type="NCBI Taxonomy" id="1698799"/>
    <lineage>
        <taxon>Bacteria</taxon>
        <taxon>Pseudomonadati</taxon>
        <taxon>Pseudomonadota</taxon>
        <taxon>Gammaproteobacteria</taxon>
        <taxon>Oceanospirillales</taxon>
        <taxon>Oceanospirillaceae</taxon>
        <taxon>Marinobacterium</taxon>
    </lineage>
</organism>
<dbReference type="EMBL" id="JBHSWE010000001">
    <property type="protein sequence ID" value="MFC6669951.1"/>
    <property type="molecule type" value="Genomic_DNA"/>
</dbReference>
<comment type="caution">
    <text evidence="2">The sequence shown here is derived from an EMBL/GenBank/DDBJ whole genome shotgun (WGS) entry which is preliminary data.</text>
</comment>
<dbReference type="SMART" id="SM00155">
    <property type="entry name" value="PLDc"/>
    <property type="match status" value="1"/>
</dbReference>
<dbReference type="SUPFAM" id="SSF56024">
    <property type="entry name" value="Phospholipase D/nuclease"/>
    <property type="match status" value="1"/>
</dbReference>
<evidence type="ECO:0000313" key="2">
    <source>
        <dbReference type="EMBL" id="MFC6669951.1"/>
    </source>
</evidence>
<keyword evidence="3" id="KW-1185">Reference proteome</keyword>
<dbReference type="CDD" id="cd09159">
    <property type="entry name" value="PLDc_ybhO_like_2"/>
    <property type="match status" value="1"/>
</dbReference>
<sequence>MMAGVIASDGGDNKFDIYTVLAAAISHARHRVWITQGYFAPNQAFIDILKAAAGRGVDVRLLLPGVSDVPLVLQASRFSYEAGIRIYERQGSPLHAKTIVVDSIWTSVGSANLDYRSLVYNFELNTVVVSSQLGRAMDKLFLADLQYADEITLAARQRRSLLQRLSEILGNLLRPLL</sequence>
<dbReference type="Pfam" id="PF13091">
    <property type="entry name" value="PLDc_2"/>
    <property type="match status" value="1"/>
</dbReference>
<evidence type="ECO:0000259" key="1">
    <source>
        <dbReference type="PROSITE" id="PS50035"/>
    </source>
</evidence>
<dbReference type="PANTHER" id="PTHR21248">
    <property type="entry name" value="CARDIOLIPIN SYNTHASE"/>
    <property type="match status" value="1"/>
</dbReference>
<evidence type="ECO:0000313" key="3">
    <source>
        <dbReference type="Proteomes" id="UP001596422"/>
    </source>
</evidence>
<dbReference type="InterPro" id="IPR025202">
    <property type="entry name" value="PLD-like_dom"/>
</dbReference>
<reference evidence="3" key="1">
    <citation type="journal article" date="2019" name="Int. J. Syst. Evol. Microbiol.">
        <title>The Global Catalogue of Microorganisms (GCM) 10K type strain sequencing project: providing services to taxonomists for standard genome sequencing and annotation.</title>
        <authorList>
            <consortium name="The Broad Institute Genomics Platform"/>
            <consortium name="The Broad Institute Genome Sequencing Center for Infectious Disease"/>
            <person name="Wu L."/>
            <person name="Ma J."/>
        </authorList>
    </citation>
    <scope>NUCLEOTIDE SEQUENCE [LARGE SCALE GENOMIC DNA]</scope>
    <source>
        <strain evidence="3">NBRC 111756</strain>
    </source>
</reference>
<proteinExistence type="predicted"/>
<dbReference type="Gene3D" id="3.30.870.10">
    <property type="entry name" value="Endonuclease Chain A"/>
    <property type="match status" value="2"/>
</dbReference>
<gene>
    <name evidence="2" type="ORF">ACFQDL_07530</name>
</gene>
<dbReference type="InterPro" id="IPR001736">
    <property type="entry name" value="PLipase_D/transphosphatidylase"/>
</dbReference>
<dbReference type="PROSITE" id="PS50035">
    <property type="entry name" value="PLD"/>
    <property type="match status" value="1"/>
</dbReference>
<accession>A0ABW1ZXQ8</accession>
<protein>
    <submittedName>
        <fullName evidence="2">Phospholipase D-like domain-containing protein</fullName>
    </submittedName>
</protein>